<dbReference type="AlphaFoldDB" id="A0A3N9TEL4"/>
<evidence type="ECO:0000313" key="3">
    <source>
        <dbReference type="Proteomes" id="UP000281112"/>
    </source>
</evidence>
<evidence type="ECO:0000313" key="2">
    <source>
        <dbReference type="EMBL" id="RQW62671.1"/>
    </source>
</evidence>
<dbReference type="Proteomes" id="UP000281112">
    <property type="component" value="Unassembled WGS sequence"/>
</dbReference>
<dbReference type="PROSITE" id="PS51186">
    <property type="entry name" value="GNAT"/>
    <property type="match status" value="1"/>
</dbReference>
<keyword evidence="3" id="KW-1185">Reference proteome</keyword>
<evidence type="ECO:0000259" key="1">
    <source>
        <dbReference type="PROSITE" id="PS51186"/>
    </source>
</evidence>
<dbReference type="InterPro" id="IPR016181">
    <property type="entry name" value="Acyl_CoA_acyltransferase"/>
</dbReference>
<organism evidence="2 3">
    <name type="scientific">Vibrio viridaestus</name>
    <dbReference type="NCBI Taxonomy" id="2487322"/>
    <lineage>
        <taxon>Bacteria</taxon>
        <taxon>Pseudomonadati</taxon>
        <taxon>Pseudomonadota</taxon>
        <taxon>Gammaproteobacteria</taxon>
        <taxon>Vibrionales</taxon>
        <taxon>Vibrionaceae</taxon>
        <taxon>Vibrio</taxon>
    </lineage>
</organism>
<keyword evidence="2" id="KW-0808">Transferase</keyword>
<name>A0A3N9TEL4_9VIBR</name>
<dbReference type="Pfam" id="PF00583">
    <property type="entry name" value="Acetyltransf_1"/>
    <property type="match status" value="1"/>
</dbReference>
<proteinExistence type="predicted"/>
<feature type="domain" description="N-acetyltransferase" evidence="1">
    <location>
        <begin position="3"/>
        <end position="141"/>
    </location>
</feature>
<dbReference type="GO" id="GO:0016747">
    <property type="term" value="F:acyltransferase activity, transferring groups other than amino-acyl groups"/>
    <property type="evidence" value="ECO:0007669"/>
    <property type="project" value="InterPro"/>
</dbReference>
<reference evidence="2 3" key="1">
    <citation type="submission" date="2018-11" db="EMBL/GenBank/DDBJ databases">
        <title>Vibrio LJC006 sp. nov., isolated from seawater during the bloom of the enteromorpha.</title>
        <authorList>
            <person name="Liang J."/>
        </authorList>
    </citation>
    <scope>NUCLEOTIDE SEQUENCE [LARGE SCALE GENOMIC DNA]</scope>
    <source>
        <strain evidence="2 3">LJC006</strain>
    </source>
</reference>
<dbReference type="SUPFAM" id="SSF55729">
    <property type="entry name" value="Acyl-CoA N-acyltransferases (Nat)"/>
    <property type="match status" value="1"/>
</dbReference>
<dbReference type="RefSeq" id="WP_124937666.1">
    <property type="nucleotide sequence ID" value="NZ_RJVQ01000005.1"/>
</dbReference>
<dbReference type="EMBL" id="RJVQ01000005">
    <property type="protein sequence ID" value="RQW62671.1"/>
    <property type="molecule type" value="Genomic_DNA"/>
</dbReference>
<dbReference type="Gene3D" id="3.40.630.30">
    <property type="match status" value="1"/>
</dbReference>
<accession>A0A3N9TEL4</accession>
<sequence length="150" mass="17553">MEVEIEKSNSIELASELTRLNMRLYYQVRNIIWDQKKYEENWSQFESFDVKYQGAWVGIIRFSSDDNALYIRDIQISPKYQNLGIGLSCLRYALEKAKSRSLSRLRLLVFSENLALNLYKTFGFRDLGESDGLIKMEMFVKASVESNNPL</sequence>
<dbReference type="InterPro" id="IPR000182">
    <property type="entry name" value="GNAT_dom"/>
</dbReference>
<dbReference type="CDD" id="cd04301">
    <property type="entry name" value="NAT_SF"/>
    <property type="match status" value="1"/>
</dbReference>
<dbReference type="OrthoDB" id="6871659at2"/>
<protein>
    <submittedName>
        <fullName evidence="2">GNAT family N-acetyltransferase</fullName>
    </submittedName>
</protein>
<comment type="caution">
    <text evidence="2">The sequence shown here is derived from an EMBL/GenBank/DDBJ whole genome shotgun (WGS) entry which is preliminary data.</text>
</comment>
<gene>
    <name evidence="2" type="ORF">EES38_13170</name>
</gene>